<evidence type="ECO:0000313" key="3">
    <source>
        <dbReference type="Proteomes" id="UP000002640"/>
    </source>
</evidence>
<accession>G4ZEI0</accession>
<dbReference type="PANTHER" id="PTHR37069">
    <property type="entry name" value="DDE_TNP_1_7 DOMAIN-CONTAINING PROTEIN"/>
    <property type="match status" value="1"/>
</dbReference>
<dbReference type="KEGG" id="psoj:PHYSODRAFT_417474"/>
<gene>
    <name evidence="2" type="ORF">PHYSODRAFT_417474</name>
</gene>
<reference evidence="2 3" key="1">
    <citation type="journal article" date="2006" name="Science">
        <title>Phytophthora genome sequences uncover evolutionary origins and mechanisms of pathogenesis.</title>
        <authorList>
            <person name="Tyler B.M."/>
            <person name="Tripathy S."/>
            <person name="Zhang X."/>
            <person name="Dehal P."/>
            <person name="Jiang R.H."/>
            <person name="Aerts A."/>
            <person name="Arredondo F.D."/>
            <person name="Baxter L."/>
            <person name="Bensasson D."/>
            <person name="Beynon J.L."/>
            <person name="Chapman J."/>
            <person name="Damasceno C.M."/>
            <person name="Dorrance A.E."/>
            <person name="Dou D."/>
            <person name="Dickerman A.W."/>
            <person name="Dubchak I.L."/>
            <person name="Garbelotto M."/>
            <person name="Gijzen M."/>
            <person name="Gordon S.G."/>
            <person name="Govers F."/>
            <person name="Grunwald N.J."/>
            <person name="Huang W."/>
            <person name="Ivors K.L."/>
            <person name="Jones R.W."/>
            <person name="Kamoun S."/>
            <person name="Krampis K."/>
            <person name="Lamour K.H."/>
            <person name="Lee M.K."/>
            <person name="McDonald W.H."/>
            <person name="Medina M."/>
            <person name="Meijer H.J."/>
            <person name="Nordberg E.K."/>
            <person name="Maclean D.J."/>
            <person name="Ospina-Giraldo M.D."/>
            <person name="Morris P.F."/>
            <person name="Phuntumart V."/>
            <person name="Putnam N.H."/>
            <person name="Rash S."/>
            <person name="Rose J.K."/>
            <person name="Sakihama Y."/>
            <person name="Salamov A.A."/>
            <person name="Savidor A."/>
            <person name="Scheuring C.F."/>
            <person name="Smith B.M."/>
            <person name="Sobral B.W."/>
            <person name="Terry A."/>
            <person name="Torto-Alalibo T.A."/>
            <person name="Win J."/>
            <person name="Xu Z."/>
            <person name="Zhang H."/>
            <person name="Grigoriev I.V."/>
            <person name="Rokhsar D.S."/>
            <person name="Boore J.L."/>
        </authorList>
    </citation>
    <scope>NUCLEOTIDE SEQUENCE [LARGE SCALE GENOMIC DNA]</scope>
    <source>
        <strain evidence="2 3">P6497</strain>
    </source>
</reference>
<name>G4ZEI0_PHYSP</name>
<feature type="compositionally biased region" description="Acidic residues" evidence="1">
    <location>
        <begin position="113"/>
        <end position="133"/>
    </location>
</feature>
<feature type="non-terminal residue" evidence="2">
    <location>
        <position position="246"/>
    </location>
</feature>
<feature type="region of interest" description="Disordered" evidence="1">
    <location>
        <begin position="105"/>
        <end position="133"/>
    </location>
</feature>
<dbReference type="EMBL" id="JH159154">
    <property type="protein sequence ID" value="EGZ18445.1"/>
    <property type="molecule type" value="Genomic_DNA"/>
</dbReference>
<keyword evidence="3" id="KW-1185">Reference proteome</keyword>
<sequence>MVKPCGKILRDCEVTARDLSFRSVWRELKAQCWTRKVPPRRSLDDRYFYVRPGGSTSGASGVDYFMGEEGVLEYYANVTHESTPGDELLADNIDDSLNTVDAADGASFGAMESGDEAERDDVETGEYGSDDDAEQCAAEDPIDNASSYPALRQGYSVPTADALRRGDSPVALFFYFLPVVLWQHIAACSNEYHREMLPQRIDETYRRYRRKQRLNSDLPKKTRRDIQHDLEGMKPILPHELCQFIG</sequence>
<dbReference type="GeneID" id="20651981"/>
<dbReference type="Proteomes" id="UP000002640">
    <property type="component" value="Unassembled WGS sequence"/>
</dbReference>
<proteinExistence type="predicted"/>
<dbReference type="InParanoid" id="G4ZEI0"/>
<evidence type="ECO:0000256" key="1">
    <source>
        <dbReference type="SAM" id="MobiDB-lite"/>
    </source>
</evidence>
<dbReference type="RefSeq" id="XP_009527503.1">
    <property type="nucleotide sequence ID" value="XM_009529208.1"/>
</dbReference>
<organism evidence="2 3">
    <name type="scientific">Phytophthora sojae (strain P6497)</name>
    <name type="common">Soybean stem and root rot agent</name>
    <name type="synonym">Phytophthora megasperma f. sp. glycines</name>
    <dbReference type="NCBI Taxonomy" id="1094619"/>
    <lineage>
        <taxon>Eukaryota</taxon>
        <taxon>Sar</taxon>
        <taxon>Stramenopiles</taxon>
        <taxon>Oomycota</taxon>
        <taxon>Peronosporomycetes</taxon>
        <taxon>Peronosporales</taxon>
        <taxon>Peronosporaceae</taxon>
        <taxon>Phytophthora</taxon>
    </lineage>
</organism>
<protein>
    <submittedName>
        <fullName evidence="2">Uncharacterized protein</fullName>
    </submittedName>
</protein>
<dbReference type="AlphaFoldDB" id="G4ZEI0"/>
<evidence type="ECO:0000313" key="2">
    <source>
        <dbReference type="EMBL" id="EGZ18445.1"/>
    </source>
</evidence>
<dbReference type="PANTHER" id="PTHR37069:SF2">
    <property type="entry name" value="PIGGYBAC TRANSPOSABLE ELEMENT-DERIVED PROTEIN DOMAIN-CONTAINING PROTEIN"/>
    <property type="match status" value="1"/>
</dbReference>